<reference evidence="2 3" key="1">
    <citation type="submission" date="2019-05" db="EMBL/GenBank/DDBJ databases">
        <title>Emergence of the Ug99 lineage of the wheat stem rust pathogen through somatic hybridization.</title>
        <authorList>
            <person name="Li F."/>
            <person name="Upadhyaya N.M."/>
            <person name="Sperschneider J."/>
            <person name="Matny O."/>
            <person name="Nguyen-Phuc H."/>
            <person name="Mago R."/>
            <person name="Raley C."/>
            <person name="Miller M.E."/>
            <person name="Silverstein K.A.T."/>
            <person name="Henningsen E."/>
            <person name="Hirsch C.D."/>
            <person name="Visser B."/>
            <person name="Pretorius Z.A."/>
            <person name="Steffenson B.J."/>
            <person name="Schwessinger B."/>
            <person name="Dodds P.N."/>
            <person name="Figueroa M."/>
        </authorList>
    </citation>
    <scope>NUCLEOTIDE SEQUENCE [LARGE SCALE GENOMIC DNA]</scope>
    <source>
        <strain evidence="2">21-0</strain>
    </source>
</reference>
<comment type="caution">
    <text evidence="2">The sequence shown here is derived from an EMBL/GenBank/DDBJ whole genome shotgun (WGS) entry which is preliminary data.</text>
</comment>
<dbReference type="Proteomes" id="UP000324748">
    <property type="component" value="Unassembled WGS sequence"/>
</dbReference>
<protein>
    <submittedName>
        <fullName evidence="2">Uncharacterized protein</fullName>
    </submittedName>
</protein>
<sequence>MVDWHPDIRADADIRLLFPAICASASASAPAGGYPSAAAGILGYPPSKGPAGRASFQPSRYKYLDDWKGVLPVDAGEDTRQLLAEKGPSAPKSAPVGGYPLALAGIRQRIAGIRQRIAGIRDGYPSTISIQHKSDPHQTKNDQDYLEDLMCSRKESTAQGASEDSIKSYSEAEEKEAPIRSESINSITKAPRDRKLNRLGVLDLATSGSRSVAQSVESCRIRKSHTRFWKQLNDTCSPEVEKHQKTDASSDRPTFDSDLRAKHDGNLTNRTELNQKKPQTNHSIPSMFTGLKKTVPTPSSADLTANQIFNPFEDGQRPLEISGASSSKGLGGMTGTGIASTLHLLRIQSEVLQRSKERKPDDLIKAKHLKFEPRKVLAPPNTSKPKSPKGGLSKRDCPPPVKEAHISDDKALRSTQQRKFQPNIFHDKSTLLKSALHTNMPSQLIPRFGLKEAQKNSGKKRIGSSSMVEVKQPFPEGLYRGSTASGKVCLDQPKKATIVSRGKHTDLTKDRAKPWDRDASSCMNQLSEMVVAGIKNKQVKIKGPAATTQLGVLNLTNKFVKEIADQSEVITDRITRCAHDTSNVYKQYHGDIKQAREQIEQDVNWMKDYYLKIHNKDT</sequence>
<proteinExistence type="predicted"/>
<dbReference type="AlphaFoldDB" id="A0A5B0MNE9"/>
<gene>
    <name evidence="2" type="ORF">PGT21_010361</name>
</gene>
<dbReference type="EMBL" id="VSWC01000144">
    <property type="protein sequence ID" value="KAA1077504.1"/>
    <property type="molecule type" value="Genomic_DNA"/>
</dbReference>
<evidence type="ECO:0000313" key="3">
    <source>
        <dbReference type="Proteomes" id="UP000324748"/>
    </source>
</evidence>
<feature type="compositionally biased region" description="Basic and acidic residues" evidence="1">
    <location>
        <begin position="164"/>
        <end position="179"/>
    </location>
</feature>
<feature type="compositionally biased region" description="Polar residues" evidence="1">
    <location>
        <begin position="266"/>
        <end position="286"/>
    </location>
</feature>
<name>A0A5B0MNE9_PUCGR</name>
<organism evidence="2 3">
    <name type="scientific">Puccinia graminis f. sp. tritici</name>
    <dbReference type="NCBI Taxonomy" id="56615"/>
    <lineage>
        <taxon>Eukaryota</taxon>
        <taxon>Fungi</taxon>
        <taxon>Dikarya</taxon>
        <taxon>Basidiomycota</taxon>
        <taxon>Pucciniomycotina</taxon>
        <taxon>Pucciniomycetes</taxon>
        <taxon>Pucciniales</taxon>
        <taxon>Pucciniaceae</taxon>
        <taxon>Puccinia</taxon>
    </lineage>
</organism>
<feature type="region of interest" description="Disordered" evidence="1">
    <location>
        <begin position="154"/>
        <end position="188"/>
    </location>
</feature>
<feature type="region of interest" description="Disordered" evidence="1">
    <location>
        <begin position="237"/>
        <end position="298"/>
    </location>
</feature>
<feature type="compositionally biased region" description="Basic and acidic residues" evidence="1">
    <location>
        <begin position="353"/>
        <end position="375"/>
    </location>
</feature>
<feature type="compositionally biased region" description="Basic and acidic residues" evidence="1">
    <location>
        <begin position="239"/>
        <end position="265"/>
    </location>
</feature>
<keyword evidence="3" id="KW-1185">Reference proteome</keyword>
<feature type="region of interest" description="Disordered" evidence="1">
    <location>
        <begin position="353"/>
        <end position="416"/>
    </location>
</feature>
<feature type="compositionally biased region" description="Basic and acidic residues" evidence="1">
    <location>
        <begin position="393"/>
        <end position="412"/>
    </location>
</feature>
<evidence type="ECO:0000313" key="2">
    <source>
        <dbReference type="EMBL" id="KAA1077504.1"/>
    </source>
</evidence>
<evidence type="ECO:0000256" key="1">
    <source>
        <dbReference type="SAM" id="MobiDB-lite"/>
    </source>
</evidence>
<accession>A0A5B0MNE9</accession>